<reference evidence="3 4" key="1">
    <citation type="submission" date="2023-10" db="EMBL/GenBank/DDBJ databases">
        <title>Development of a sustainable strategy for remediation of hydrocarbon-contaminated territories based on the waste exchange concept.</title>
        <authorList>
            <person name="Krivoruchko A."/>
        </authorList>
    </citation>
    <scope>NUCLEOTIDE SEQUENCE [LARGE SCALE GENOMIC DNA]</scope>
    <source>
        <strain evidence="3 4">IEGM 1322</strain>
    </source>
</reference>
<dbReference type="InterPro" id="IPR035421">
    <property type="entry name" value="Terminase_6C"/>
</dbReference>
<dbReference type="SUPFAM" id="SSF52540">
    <property type="entry name" value="P-loop containing nucleoside triphosphate hydrolases"/>
    <property type="match status" value="1"/>
</dbReference>
<name>A0ABU4B0B3_9NOCA</name>
<keyword evidence="4" id="KW-1185">Reference proteome</keyword>
<evidence type="ECO:0000313" key="3">
    <source>
        <dbReference type="EMBL" id="MDV6231936.1"/>
    </source>
</evidence>
<dbReference type="InterPro" id="IPR027417">
    <property type="entry name" value="P-loop_NTPase"/>
</dbReference>
<keyword evidence="1" id="KW-1188">Viral release from host cell</keyword>
<feature type="domain" description="Terminase large subunit gp17-like C-terminal" evidence="2">
    <location>
        <begin position="268"/>
        <end position="443"/>
    </location>
</feature>
<protein>
    <submittedName>
        <fullName evidence="3">Terminase family protein</fullName>
    </submittedName>
</protein>
<organism evidence="3 4">
    <name type="scientific">Rhodococcus cercidiphylli</name>
    <dbReference type="NCBI Taxonomy" id="489916"/>
    <lineage>
        <taxon>Bacteria</taxon>
        <taxon>Bacillati</taxon>
        <taxon>Actinomycetota</taxon>
        <taxon>Actinomycetes</taxon>
        <taxon>Mycobacteriales</taxon>
        <taxon>Nocardiaceae</taxon>
        <taxon>Rhodococcus</taxon>
    </lineage>
</organism>
<dbReference type="RefSeq" id="WP_317548728.1">
    <property type="nucleotide sequence ID" value="NZ_JAWLKE010000005.1"/>
</dbReference>
<sequence>MSVTDTVLTELNASPSRFAEALVGAPLWDYQQELADCPARYRVVCAGRQVGKSRSLAIIALHWAFSRENNLVLLISAGETASLRLLDDISFLARNSDLLAGSVLDDSKTQLVLSNGSKIISVPASEKQIRGWPVDLLIVDEAGFVPGSIWSAAEPAIIARPGSRVILTSSPWGNYEHFFRRNWKQGMDAPTARVASFHWPSSHSPLISQDDLDDLERRTPSHEFRREYLAEWTDDSGAYFTTTELDNAVAPYQLMAPEDAQRQLVAGGIDWGFSNDANAVVLLAALSDVDLNANKVGRDTPVFYIPWLEAHSRMQYSDFIDRLAFIQSKYSVRRYVSETNGVGAMPTQVLQERAYRASQKSRTGFQTLVKGVTTDSRRKAGGFGRIKVLLQQGRLVLPNHPDLLRQLHALEYEQTVQGLLRISVPEAAGHDDLAMALMQAVSNIATFTGTYDRGLFGRGDVLTTPAGTRIHTIPRPHDDEMLLMGNVDKI</sequence>
<evidence type="ECO:0000259" key="2">
    <source>
        <dbReference type="Pfam" id="PF17289"/>
    </source>
</evidence>
<evidence type="ECO:0000256" key="1">
    <source>
        <dbReference type="ARBA" id="ARBA00022612"/>
    </source>
</evidence>
<dbReference type="Gene3D" id="3.40.50.300">
    <property type="entry name" value="P-loop containing nucleotide triphosphate hydrolases"/>
    <property type="match status" value="1"/>
</dbReference>
<dbReference type="Pfam" id="PF17289">
    <property type="entry name" value="Terminase_6C"/>
    <property type="match status" value="1"/>
</dbReference>
<dbReference type="Proteomes" id="UP001185899">
    <property type="component" value="Unassembled WGS sequence"/>
</dbReference>
<dbReference type="Pfam" id="PF03237">
    <property type="entry name" value="Terminase_6N"/>
    <property type="match status" value="1"/>
</dbReference>
<gene>
    <name evidence="3" type="ORF">R3P95_15395</name>
</gene>
<proteinExistence type="predicted"/>
<dbReference type="Gene3D" id="3.30.420.240">
    <property type="match status" value="1"/>
</dbReference>
<accession>A0ABU4B0B3</accession>
<comment type="caution">
    <text evidence="3">The sequence shown here is derived from an EMBL/GenBank/DDBJ whole genome shotgun (WGS) entry which is preliminary data.</text>
</comment>
<evidence type="ECO:0000313" key="4">
    <source>
        <dbReference type="Proteomes" id="UP001185899"/>
    </source>
</evidence>
<dbReference type="EMBL" id="JAWLKE010000005">
    <property type="protein sequence ID" value="MDV6231936.1"/>
    <property type="molecule type" value="Genomic_DNA"/>
</dbReference>